<dbReference type="EMBL" id="SNRW01000244">
    <property type="protein sequence ID" value="KAA6402383.1"/>
    <property type="molecule type" value="Genomic_DNA"/>
</dbReference>
<proteinExistence type="predicted"/>
<comment type="caution">
    <text evidence="1">The sequence shown here is derived from an EMBL/GenBank/DDBJ whole genome shotgun (WGS) entry which is preliminary data.</text>
</comment>
<gene>
    <name evidence="1" type="ORF">EZS28_002084</name>
</gene>
<accession>A0A5J4X5V0</accession>
<evidence type="ECO:0000313" key="1">
    <source>
        <dbReference type="EMBL" id="KAA6402383.1"/>
    </source>
</evidence>
<protein>
    <submittedName>
        <fullName evidence="1">Uncharacterized protein</fullName>
    </submittedName>
</protein>
<name>A0A5J4X5V0_9EUKA</name>
<organism evidence="1 2">
    <name type="scientific">Streblomastix strix</name>
    <dbReference type="NCBI Taxonomy" id="222440"/>
    <lineage>
        <taxon>Eukaryota</taxon>
        <taxon>Metamonada</taxon>
        <taxon>Preaxostyla</taxon>
        <taxon>Oxymonadida</taxon>
        <taxon>Streblomastigidae</taxon>
        <taxon>Streblomastix</taxon>
    </lineage>
</organism>
<dbReference type="Proteomes" id="UP000324800">
    <property type="component" value="Unassembled WGS sequence"/>
</dbReference>
<dbReference type="OrthoDB" id="10684372at2759"/>
<reference evidence="1 2" key="1">
    <citation type="submission" date="2019-03" db="EMBL/GenBank/DDBJ databases">
        <title>Single cell metagenomics reveals metabolic interactions within the superorganism composed of flagellate Streblomastix strix and complex community of Bacteroidetes bacteria on its surface.</title>
        <authorList>
            <person name="Treitli S.C."/>
            <person name="Kolisko M."/>
            <person name="Husnik F."/>
            <person name="Keeling P."/>
            <person name="Hampl V."/>
        </authorList>
    </citation>
    <scope>NUCLEOTIDE SEQUENCE [LARGE SCALE GENOMIC DNA]</scope>
    <source>
        <strain evidence="1">ST1C</strain>
    </source>
</reference>
<sequence>MSAATHESVLNAWITAERNTRAGFIPLLREILNTCILFFDCKTIRNQMMNYFPHLLLLTISDSKPINIRIQAASIVIKALNLSSDTYSIHIPIGGIEIIQQMFNQLHTLGDYRLQQNVVKIGFLTAVTQQLPGTDIAAQLRSQLINMTGDRSTADVFALMQNESISKDALNVCNSINTHTNLDISKNIFLIRGIVSFPRRSFCNADVTFCKHSISFSFPTRRDALQYGCTVERENILRVSSKEDGLRIRIYLRIIPTEEILLLPIVINHNIHRMELQNVLKLNSKEETILFLLRIDYLQYGKK</sequence>
<dbReference type="AlphaFoldDB" id="A0A5J4X5V0"/>
<evidence type="ECO:0000313" key="2">
    <source>
        <dbReference type="Proteomes" id="UP000324800"/>
    </source>
</evidence>